<gene>
    <name evidence="2" type="ordered locus">BP0405</name>
</gene>
<evidence type="ECO:0000256" key="1">
    <source>
        <dbReference type="SAM" id="Phobius"/>
    </source>
</evidence>
<dbReference type="PaxDb" id="257313-BP0405"/>
<keyword evidence="3" id="KW-1185">Reference proteome</keyword>
<keyword evidence="1" id="KW-1133">Transmembrane helix</keyword>
<dbReference type="eggNOG" id="ENOG50302R2">
    <property type="taxonomic scope" value="Bacteria"/>
</dbReference>
<keyword evidence="1" id="KW-0472">Membrane</keyword>
<sequence length="59" mass="6375">MHPDTNTMLIIIAAPVALMIVGFGLRDRNLGLGLLGIGLIAALATIAYKAYITFNSFYY</sequence>
<dbReference type="PATRIC" id="fig|257313.5.peg.436"/>
<feature type="transmembrane region" description="Helical" evidence="1">
    <location>
        <begin position="6"/>
        <end position="25"/>
    </location>
</feature>
<dbReference type="RefSeq" id="WP_010929787.1">
    <property type="nucleotide sequence ID" value="NC_002929.2"/>
</dbReference>
<dbReference type="Proteomes" id="UP000002676">
    <property type="component" value="Chromosome"/>
</dbReference>
<dbReference type="AlphaFoldDB" id="Q7VSK6"/>
<name>Q7VSK6_BORPE</name>
<evidence type="ECO:0000313" key="2">
    <source>
        <dbReference type="EMBL" id="CAE44736.1"/>
    </source>
</evidence>
<dbReference type="EMBL" id="BX640412">
    <property type="protein sequence ID" value="CAE44736.1"/>
    <property type="molecule type" value="Genomic_DNA"/>
</dbReference>
<reference evidence="2 3" key="1">
    <citation type="journal article" date="2003" name="Nat. Genet.">
        <title>Comparative analysis of the genome sequences of Bordetella pertussis, Bordetella parapertussis and Bordetella bronchiseptica.</title>
        <authorList>
            <person name="Parkhill J."/>
            <person name="Sebaihia M."/>
            <person name="Preston A."/>
            <person name="Murphy L.D."/>
            <person name="Thomson N.R."/>
            <person name="Harris D.E."/>
            <person name="Holden M.T.G."/>
            <person name="Churcher C.M."/>
            <person name="Bentley S.D."/>
            <person name="Mungall K.L."/>
            <person name="Cerdeno-Tarraga A.-M."/>
            <person name="Temple L."/>
            <person name="James K.D."/>
            <person name="Harris B."/>
            <person name="Quail M.A."/>
            <person name="Achtman M."/>
            <person name="Atkin R."/>
            <person name="Baker S."/>
            <person name="Basham D."/>
            <person name="Bason N."/>
            <person name="Cherevach I."/>
            <person name="Chillingworth T."/>
            <person name="Collins M."/>
            <person name="Cronin A."/>
            <person name="Davis P."/>
            <person name="Doggett J."/>
            <person name="Feltwell T."/>
            <person name="Goble A."/>
            <person name="Hamlin N."/>
            <person name="Hauser H."/>
            <person name="Holroyd S."/>
            <person name="Jagels K."/>
            <person name="Leather S."/>
            <person name="Moule S."/>
            <person name="Norberczak H."/>
            <person name="O'Neil S."/>
            <person name="Ormond D."/>
            <person name="Price C."/>
            <person name="Rabbinowitsch E."/>
            <person name="Rutter S."/>
            <person name="Sanders M."/>
            <person name="Saunders D."/>
            <person name="Seeger K."/>
            <person name="Sharp S."/>
            <person name="Simmonds M."/>
            <person name="Skelton J."/>
            <person name="Squares R."/>
            <person name="Squares S."/>
            <person name="Stevens K."/>
            <person name="Unwin L."/>
            <person name="Whitehead S."/>
            <person name="Barrell B.G."/>
            <person name="Maskell D.J."/>
        </authorList>
    </citation>
    <scope>NUCLEOTIDE SEQUENCE [LARGE SCALE GENOMIC DNA]</scope>
    <source>
        <strain evidence="3">Tohama I / ATCC BAA-589 / NCTC 13251</strain>
    </source>
</reference>
<protein>
    <submittedName>
        <fullName evidence="2">Membrane protein</fullName>
    </submittedName>
</protein>
<dbReference type="KEGG" id="bpe:BP0405"/>
<proteinExistence type="predicted"/>
<evidence type="ECO:0000313" key="3">
    <source>
        <dbReference type="Proteomes" id="UP000002676"/>
    </source>
</evidence>
<organism evidence="2 3">
    <name type="scientific">Bordetella pertussis (strain Tohama I / ATCC BAA-589 / NCTC 13251)</name>
    <dbReference type="NCBI Taxonomy" id="257313"/>
    <lineage>
        <taxon>Bacteria</taxon>
        <taxon>Pseudomonadati</taxon>
        <taxon>Pseudomonadota</taxon>
        <taxon>Betaproteobacteria</taxon>
        <taxon>Burkholderiales</taxon>
        <taxon>Alcaligenaceae</taxon>
        <taxon>Bordetella</taxon>
    </lineage>
</organism>
<feature type="transmembrane region" description="Helical" evidence="1">
    <location>
        <begin position="32"/>
        <end position="52"/>
    </location>
</feature>
<keyword evidence="1" id="KW-0812">Transmembrane</keyword>
<dbReference type="HOGENOM" id="CLU_205334_1_0_4"/>
<accession>Q7VSK6</accession>